<feature type="transmembrane region" description="Helical" evidence="6">
    <location>
        <begin position="176"/>
        <end position="194"/>
    </location>
</feature>
<evidence type="ECO:0000256" key="2">
    <source>
        <dbReference type="ARBA" id="ARBA00022692"/>
    </source>
</evidence>
<comment type="subcellular location">
    <subcellularLocation>
        <location evidence="1">Membrane</location>
        <topology evidence="1">Multi-pass membrane protein</topology>
    </subcellularLocation>
</comment>
<name>G7Y8J0_CLOSI</name>
<reference key="2">
    <citation type="submission" date="2011-10" db="EMBL/GenBank/DDBJ databases">
        <title>The genome and transcriptome sequence of Clonorchis sinensis provide insights into the carcinogenic liver fluke.</title>
        <authorList>
            <person name="Wang X."/>
            <person name="Huang Y."/>
            <person name="Chen W."/>
            <person name="Liu H."/>
            <person name="Guo L."/>
            <person name="Chen Y."/>
            <person name="Luo F."/>
            <person name="Zhou W."/>
            <person name="Sun J."/>
            <person name="Mao Q."/>
            <person name="Liang P."/>
            <person name="Zhou C."/>
            <person name="Tian Y."/>
            <person name="Men J."/>
            <person name="Lv X."/>
            <person name="Huang L."/>
            <person name="Zhou J."/>
            <person name="Hu Y."/>
            <person name="Li R."/>
            <person name="Zhang F."/>
            <person name="Lei H."/>
            <person name="Li X."/>
            <person name="Hu X."/>
            <person name="Liang C."/>
            <person name="Xu J."/>
            <person name="Wu Z."/>
            <person name="Yu X."/>
        </authorList>
    </citation>
    <scope>NUCLEOTIDE SEQUENCE</scope>
    <source>
        <strain>Henan</strain>
    </source>
</reference>
<evidence type="ECO:0000313" key="8">
    <source>
        <dbReference type="Proteomes" id="UP000008909"/>
    </source>
</evidence>
<dbReference type="PANTHER" id="PTHR12489:SF16">
    <property type="entry name" value="LHFPL TETRASPAN SUBFAMILY MEMBER 6 PROTEIN-RELATED"/>
    <property type="match status" value="1"/>
</dbReference>
<accession>G7Y8J0</accession>
<dbReference type="Gene3D" id="1.20.140.150">
    <property type="match status" value="1"/>
</dbReference>
<keyword evidence="8" id="KW-1185">Reference proteome</keyword>
<feature type="transmembrane region" description="Helical" evidence="6">
    <location>
        <begin position="132"/>
        <end position="164"/>
    </location>
</feature>
<keyword evidence="3 6" id="KW-1133">Transmembrane helix</keyword>
<evidence type="ECO:0000256" key="5">
    <source>
        <dbReference type="SAM" id="MobiDB-lite"/>
    </source>
</evidence>
<protein>
    <submittedName>
        <fullName evidence="7">Lipoma HMGIC fusion partner homolog</fullName>
    </submittedName>
</protein>
<sequence length="604" mass="65832">MKMRCLWLIWSLLTWLAAILCTIGCLLPYWLKGYVHFLRPTTAAGLTSSLDLHTPESLGQTPIWKPDTNRLDTKSGIPTDLGLFRRCGYPVYVNRTAIDSTAITKGQANLAQPVVWHSGCGHYSQLTSGPHIAWHIAFLMLVSACGLLFFATFFLFILGFALYLISIRTIHRSCQIMLVVAGLLALISCVLYPVGWTGNSEVRQACGEEAYIFNLGRCHIGWAYVLTCSGGLLSLFAALLPVIFPKNANQQTGSSRSDDLFLDKAGRSSNGCQCFGKSNRQMKSATGENIPFYPGPMPSPANSLDAESVCFQSSSHRPDSMLLHPRPGGLSPTHSTSPVPSVLQDRVHPMKHEDMTGLCYVPTSSQRPPSAFIPASSVPPYPYVCSYLPNQQRYSTGALLGHYQLLPTSLIPPNLHANQRISVAVNADPLIYVSEEEELQDTSEQPADPKSGSNEQSNDGTQSNMNGERLIEPVGTSRVHEVPNSPSGESSSLCPVATWQLGTERVLQLNDFEVELVDVTSPTIFRAVLESTPNGESTELESGSYEKSSSVYIVGHTGHLTCGASRLRLKAQASPSANLSISEPELSGYEPVDKVNVSHRVFEK</sequence>
<feature type="compositionally biased region" description="Polar residues" evidence="5">
    <location>
        <begin position="451"/>
        <end position="466"/>
    </location>
</feature>
<dbReference type="InterPro" id="IPR019372">
    <property type="entry name" value="LHFPL"/>
</dbReference>
<evidence type="ECO:0000313" key="7">
    <source>
        <dbReference type="EMBL" id="GAA49275.1"/>
    </source>
</evidence>
<gene>
    <name evidence="7" type="ORF">CLF_102794</name>
</gene>
<keyword evidence="2 6" id="KW-0812">Transmembrane</keyword>
<proteinExistence type="predicted"/>
<dbReference type="GO" id="GO:0016020">
    <property type="term" value="C:membrane"/>
    <property type="evidence" value="ECO:0007669"/>
    <property type="project" value="UniProtKB-SubCell"/>
</dbReference>
<keyword evidence="4 6" id="KW-0472">Membrane</keyword>
<evidence type="ECO:0000256" key="1">
    <source>
        <dbReference type="ARBA" id="ARBA00004141"/>
    </source>
</evidence>
<evidence type="ECO:0000256" key="6">
    <source>
        <dbReference type="SAM" id="Phobius"/>
    </source>
</evidence>
<feature type="transmembrane region" description="Helical" evidence="6">
    <location>
        <begin position="222"/>
        <end position="244"/>
    </location>
</feature>
<reference evidence="7" key="1">
    <citation type="journal article" date="2011" name="Genome Biol.">
        <title>The draft genome of the carcinogenic human liver fluke Clonorchis sinensis.</title>
        <authorList>
            <person name="Wang X."/>
            <person name="Chen W."/>
            <person name="Huang Y."/>
            <person name="Sun J."/>
            <person name="Men J."/>
            <person name="Liu H."/>
            <person name="Luo F."/>
            <person name="Guo L."/>
            <person name="Lv X."/>
            <person name="Deng C."/>
            <person name="Zhou C."/>
            <person name="Fan Y."/>
            <person name="Li X."/>
            <person name="Huang L."/>
            <person name="Hu Y."/>
            <person name="Liang C."/>
            <person name="Hu X."/>
            <person name="Xu J."/>
            <person name="Yu X."/>
        </authorList>
    </citation>
    <scope>NUCLEOTIDE SEQUENCE [LARGE SCALE GENOMIC DNA]</scope>
    <source>
        <strain evidence="7">Henan</strain>
    </source>
</reference>
<feature type="region of interest" description="Disordered" evidence="5">
    <location>
        <begin position="436"/>
        <end position="467"/>
    </location>
</feature>
<dbReference type="Pfam" id="PF10242">
    <property type="entry name" value="L_HMGIC_fpl"/>
    <property type="match status" value="1"/>
</dbReference>
<dbReference type="PANTHER" id="PTHR12489">
    <property type="entry name" value="LIPOMA HMGIC FUSION PARTNER-LIKE PROTEIN"/>
    <property type="match status" value="1"/>
</dbReference>
<evidence type="ECO:0000256" key="4">
    <source>
        <dbReference type="ARBA" id="ARBA00023136"/>
    </source>
</evidence>
<dbReference type="Proteomes" id="UP000008909">
    <property type="component" value="Unassembled WGS sequence"/>
</dbReference>
<evidence type="ECO:0000256" key="3">
    <source>
        <dbReference type="ARBA" id="ARBA00022989"/>
    </source>
</evidence>
<dbReference type="AlphaFoldDB" id="G7Y8J0"/>
<dbReference type="EMBL" id="DF142945">
    <property type="protein sequence ID" value="GAA49275.1"/>
    <property type="molecule type" value="Genomic_DNA"/>
</dbReference>
<organism evidence="7 8">
    <name type="scientific">Clonorchis sinensis</name>
    <name type="common">Chinese liver fluke</name>
    <dbReference type="NCBI Taxonomy" id="79923"/>
    <lineage>
        <taxon>Eukaryota</taxon>
        <taxon>Metazoa</taxon>
        <taxon>Spiralia</taxon>
        <taxon>Lophotrochozoa</taxon>
        <taxon>Platyhelminthes</taxon>
        <taxon>Trematoda</taxon>
        <taxon>Digenea</taxon>
        <taxon>Opisthorchiida</taxon>
        <taxon>Opisthorchiata</taxon>
        <taxon>Opisthorchiidae</taxon>
        <taxon>Clonorchis</taxon>
    </lineage>
</organism>